<dbReference type="InterPro" id="IPR001242">
    <property type="entry name" value="Condensation_dom"/>
</dbReference>
<protein>
    <submittedName>
        <fullName evidence="8">Polyketide synthase modules and related proteins</fullName>
    </submittedName>
</protein>
<dbReference type="CDD" id="cd05930">
    <property type="entry name" value="A_NRPS"/>
    <property type="match status" value="1"/>
</dbReference>
<dbReference type="Pfam" id="PF00501">
    <property type="entry name" value="AMP-binding"/>
    <property type="match status" value="2"/>
</dbReference>
<feature type="domain" description="Carrier" evidence="6">
    <location>
        <begin position="810"/>
        <end position="885"/>
    </location>
</feature>
<evidence type="ECO:0000313" key="8">
    <source>
        <dbReference type="EMBL" id="CAA9252220.1"/>
    </source>
</evidence>
<gene>
    <name evidence="8" type="ORF">AVDCRST_MAG56-2159</name>
</gene>
<dbReference type="Gene3D" id="1.10.1240.100">
    <property type="match status" value="1"/>
</dbReference>
<feature type="domain" description="Ketosynthase family 3 (KS3)" evidence="7">
    <location>
        <begin position="4"/>
        <end position="418"/>
    </location>
</feature>
<dbReference type="GO" id="GO:0044550">
    <property type="term" value="P:secondary metabolite biosynthetic process"/>
    <property type="evidence" value="ECO:0007669"/>
    <property type="project" value="TreeGrafter"/>
</dbReference>
<dbReference type="InterPro" id="IPR000873">
    <property type="entry name" value="AMP-dep_synth/lig_dom"/>
</dbReference>
<dbReference type="GO" id="GO:0005737">
    <property type="term" value="C:cytoplasm"/>
    <property type="evidence" value="ECO:0007669"/>
    <property type="project" value="TreeGrafter"/>
</dbReference>
<dbReference type="SMART" id="SM00823">
    <property type="entry name" value="PKS_PP"/>
    <property type="match status" value="2"/>
</dbReference>
<dbReference type="Gene3D" id="1.10.1200.10">
    <property type="entry name" value="ACP-like"/>
    <property type="match status" value="2"/>
</dbReference>
<dbReference type="PANTHER" id="PTHR45527">
    <property type="entry name" value="NONRIBOSOMAL PEPTIDE SYNTHETASE"/>
    <property type="match status" value="1"/>
</dbReference>
<evidence type="ECO:0000259" key="6">
    <source>
        <dbReference type="PROSITE" id="PS50075"/>
    </source>
</evidence>
<proteinExistence type="predicted"/>
<dbReference type="InterPro" id="IPR016035">
    <property type="entry name" value="Acyl_Trfase/lysoPLipase"/>
</dbReference>
<dbReference type="Gene3D" id="3.30.559.10">
    <property type="entry name" value="Chloramphenicol acetyltransferase-like domain"/>
    <property type="match status" value="1"/>
</dbReference>
<dbReference type="PROSITE" id="PS52004">
    <property type="entry name" value="KS3_2"/>
    <property type="match status" value="1"/>
</dbReference>
<dbReference type="PROSITE" id="PS00455">
    <property type="entry name" value="AMP_BINDING"/>
    <property type="match status" value="1"/>
</dbReference>
<keyword evidence="4" id="KW-0808">Transferase</keyword>
<keyword evidence="2" id="KW-0596">Phosphopantetheine</keyword>
<dbReference type="SUPFAM" id="SSF52151">
    <property type="entry name" value="FabD/lysophospholipase-like"/>
    <property type="match status" value="1"/>
</dbReference>
<dbReference type="InterPro" id="IPR014031">
    <property type="entry name" value="Ketoacyl_synth_C"/>
</dbReference>
<dbReference type="Pfam" id="PF00109">
    <property type="entry name" value="ketoacyl-synt"/>
    <property type="match status" value="1"/>
</dbReference>
<dbReference type="NCBIfam" id="TIGR01733">
    <property type="entry name" value="AA-adenyl-dom"/>
    <property type="match status" value="1"/>
</dbReference>
<dbReference type="InterPro" id="IPR006162">
    <property type="entry name" value="Ppantetheine_attach_site"/>
</dbReference>
<dbReference type="PROSITE" id="PS50075">
    <property type="entry name" value="CARRIER"/>
    <property type="match status" value="2"/>
</dbReference>
<feature type="region of interest" description="Disordered" evidence="5">
    <location>
        <begin position="1819"/>
        <end position="1841"/>
    </location>
</feature>
<accession>A0A6J4IJB2</accession>
<sequence>MQDERHIAIIGIAGRFPDAANLEELRSNLLGKKCSLREISPERIRQTTLLPDGNYWVRGYLEDIDLFDYKHFNIPFSEAQLMDPHQRLLLEVAHETIENAGYSTDALSGSNTAVYVTYKELEYYRHADEFNPLLVTGNNAEFLAARINRVFNLTGAATVIDTSCSSSLVALHNACNSLILGDCAQALVCGASLELFPLREGVNSIEVESPDGRSVPFSDRSNGMAHGEAVVAVLLKPLAAARRDGDHVHAVITGTAINNNANRSASLNAPDSVTQAEVMRAAWQKAGISPLEIGFIETHGSGTRLGDNIEVGGLNLALKPYTDQTGIIPVSTIKANIGHTRCVAGLAGLAKAVLSLKHQEIYPAYYTGTPSPLIDFSRSPVYVNEERQAWPARDGKRRYAAVSSLGFSGTNSHVVLAEAPAPDRTESAGEPQLITVSARTAEGLQAALTALAARLETLSDGSLPDVSYTLARGRKHYPWRLAFVEASTGRLRQALRDAATTGSGPARPVSRLILVFADAPAVSEEQVISWAAQYPAFGQAVQDCIRAAGGDGERPHFWPFAFQFACAKLLASWGIAPKDVVGVGVGRIVAGVVAGQQSLAEGMQLLARHESAPLADVERRVDALVQREAAHGLVAFAGVVPSALTAALRRHPGNGKGYLVYENDPAAAHPLHLLQLLYLHQYDLDWEKLFRGHPGRRMELPAYRFSPTRCWIRETPKAQPAASATEVHPAAPDAPVDVPLTALQRTVAQHWKEALGVESVAAGDDFFSRGGDSLMATKVIQRLRQDLRVALAFEDLFDYPVLAGFCGLVESMLDTEGRLYLLWQEVLKQPGLNPEDDFFAIGGHSLLANQILNRIGKQVGVALDFEDFFAYPTIRSMAAHVDSLLEKQRKADGSKIKKAPSQPHYDLSNAQRRLWILSQLEGGSVAYNECPAYTLRGDVDRAILEKCFQTIVARHESLRTAFITTDGEPRQQILSPAEYGFRLECLDVSGEPHPAGRAHAVADAYGNAPFDLQHGRLFQAMLLRTEPAAFVLLLKVHHIVFDEWSFGVMLKELFALYAAYAAGKPSPLAPLPLHYKDYTAWQNDEFRGEAFARHRAYWFGQFSGEVPVLALPTDWPRPARKSFGGSSITGAMPAGRLEALRRLSRQQGASTFMTLLALLKALLYRYSGQDDIVLGVPVAGRERLELEDQIGFYANTLPLRTQFDGELPFTALLERVRHNVIRAYEHQAYPFDMLAEALDLRADLSRSPLFDVLVVYKRDEAADNHDTFAGIAISSFNETIDKSKFDLNVQFVESARGLEITIVYNTDLYRAETARRFLGHFLELAAAVDRQPDAPLAGIDYLPEAEKRQITAGFCHGAPEPARTAGLHELFEACVARTPEAVALVSEGAALTYREVNAQANRLADHLAGPMGLRAGDRVGILMDKSFEMAVSMLGILKAGCVYVPLQPFFPDERINGLIAAARVKVLLVDHLAFAGKYGLTECLPLGVKELLQGPAAGAPGRVRAGYPAGPGASILYTSGSTGTPKGVLIEHEGVVSRLHWRWAAAGTGGAEVGLMRTNFVFDVSMMEIFSVLCGGGQLVVCTDEVLADPLRTLEALARFGVTSLYATPTEYNLLLDAIDPVRAPWPSSLQHVLCAGETLPKTLAEKHYGRTGATLWNTYGPTEASIIVSYHVVGAGDQNVPIGKPLPGVQLHVLDPHLRLVPVGVWGEICISGTGLAKGYLSQEHTRAGNFTDNPYADGAATALLYRTGDTGRWQADGNLEFRGRTDDQLKLNGYRVELAEVEHAICKDDRVKEAAVVARRQDAEAQLVAFLVRHPAEDDQPAPAAGGAAPPRTAELLPSPGVTEADLRDLDRFNQTDHPFPGDRVFHEIFAERVAETPDAIAAVCAGRHITYRDLDAKAEALARVLLAHGLTREMIVPLLADRSIELLTGLLATFKAGGCYLPVSPGLPAGRVREMLRECDARLLLTTSAAWAGKGAELTAGG</sequence>
<dbReference type="Gene3D" id="3.30.300.30">
    <property type="match status" value="1"/>
</dbReference>
<dbReference type="InterPro" id="IPR032821">
    <property type="entry name" value="PKS_assoc"/>
</dbReference>
<dbReference type="Pfam" id="PF00668">
    <property type="entry name" value="Condensation"/>
    <property type="match status" value="1"/>
</dbReference>
<dbReference type="InterPro" id="IPR020841">
    <property type="entry name" value="PKS_Beta-ketoAc_synthase_dom"/>
</dbReference>
<name>A0A6J4IJB2_9SPHI</name>
<organism evidence="8">
    <name type="scientific">uncultured Cytophagales bacterium</name>
    <dbReference type="NCBI Taxonomy" id="158755"/>
    <lineage>
        <taxon>Bacteria</taxon>
        <taxon>Pseudomonadati</taxon>
        <taxon>Bacteroidota</taxon>
        <taxon>Sphingobacteriia</taxon>
        <taxon>Sphingobacteriales</taxon>
        <taxon>environmental samples</taxon>
    </lineage>
</organism>
<evidence type="ECO:0000256" key="5">
    <source>
        <dbReference type="SAM" id="MobiDB-lite"/>
    </source>
</evidence>
<reference evidence="8" key="1">
    <citation type="submission" date="2020-02" db="EMBL/GenBank/DDBJ databases">
        <authorList>
            <person name="Meier V. D."/>
        </authorList>
    </citation>
    <scope>NUCLEOTIDE SEQUENCE</scope>
    <source>
        <strain evidence="8">AVDCRST_MAG56</strain>
    </source>
</reference>
<evidence type="ECO:0000259" key="7">
    <source>
        <dbReference type="PROSITE" id="PS52004"/>
    </source>
</evidence>
<dbReference type="GO" id="GO:0031177">
    <property type="term" value="F:phosphopantetheine binding"/>
    <property type="evidence" value="ECO:0007669"/>
    <property type="project" value="InterPro"/>
</dbReference>
<evidence type="ECO:0000256" key="3">
    <source>
        <dbReference type="ARBA" id="ARBA00022553"/>
    </source>
</evidence>
<dbReference type="InterPro" id="IPR020845">
    <property type="entry name" value="AMP-binding_CS"/>
</dbReference>
<dbReference type="Pfam" id="PF02801">
    <property type="entry name" value="Ketoacyl-synt_C"/>
    <property type="match status" value="1"/>
</dbReference>
<dbReference type="SUPFAM" id="SSF52777">
    <property type="entry name" value="CoA-dependent acyltransferases"/>
    <property type="match status" value="2"/>
</dbReference>
<dbReference type="PANTHER" id="PTHR45527:SF1">
    <property type="entry name" value="FATTY ACID SYNTHASE"/>
    <property type="match status" value="1"/>
</dbReference>
<dbReference type="Gene3D" id="3.30.559.30">
    <property type="entry name" value="Nonribosomal peptide synthetase, condensation domain"/>
    <property type="match status" value="1"/>
</dbReference>
<dbReference type="GO" id="GO:0016746">
    <property type="term" value="F:acyltransferase activity"/>
    <property type="evidence" value="ECO:0007669"/>
    <property type="project" value="InterPro"/>
</dbReference>
<dbReference type="Gene3D" id="3.40.50.12780">
    <property type="entry name" value="N-terminal domain of ligase-like"/>
    <property type="match status" value="2"/>
</dbReference>
<dbReference type="InterPro" id="IPR045851">
    <property type="entry name" value="AMP-bd_C_sf"/>
</dbReference>
<dbReference type="InterPro" id="IPR014030">
    <property type="entry name" value="Ketoacyl_synth_N"/>
</dbReference>
<dbReference type="InterPro" id="IPR010071">
    <property type="entry name" value="AA_adenyl_dom"/>
</dbReference>
<keyword evidence="3" id="KW-0597">Phosphoprotein</keyword>
<dbReference type="InterPro" id="IPR023213">
    <property type="entry name" value="CAT-like_dom_sf"/>
</dbReference>
<dbReference type="GO" id="GO:0043041">
    <property type="term" value="P:amino acid activation for nonribosomal peptide biosynthetic process"/>
    <property type="evidence" value="ECO:0007669"/>
    <property type="project" value="TreeGrafter"/>
</dbReference>
<dbReference type="Gene3D" id="3.30.70.3290">
    <property type="match status" value="1"/>
</dbReference>
<dbReference type="CDD" id="cd00833">
    <property type="entry name" value="PKS"/>
    <property type="match status" value="1"/>
</dbReference>
<dbReference type="Pfam" id="PF16197">
    <property type="entry name" value="KAsynt_C_assoc"/>
    <property type="match status" value="1"/>
</dbReference>
<dbReference type="SUPFAM" id="SSF47336">
    <property type="entry name" value="ACP-like"/>
    <property type="match status" value="2"/>
</dbReference>
<dbReference type="InterPro" id="IPR009081">
    <property type="entry name" value="PP-bd_ACP"/>
</dbReference>
<dbReference type="SUPFAM" id="SSF56801">
    <property type="entry name" value="Acetyl-CoA synthetase-like"/>
    <property type="match status" value="2"/>
</dbReference>
<feature type="compositionally biased region" description="Low complexity" evidence="5">
    <location>
        <begin position="1823"/>
        <end position="1833"/>
    </location>
</feature>
<dbReference type="SUPFAM" id="SSF53901">
    <property type="entry name" value="Thiolase-like"/>
    <property type="match status" value="1"/>
</dbReference>
<dbReference type="InterPro" id="IPR036736">
    <property type="entry name" value="ACP-like_sf"/>
</dbReference>
<dbReference type="SMART" id="SM00825">
    <property type="entry name" value="PKS_KS"/>
    <property type="match status" value="1"/>
</dbReference>
<dbReference type="Gene3D" id="3.40.47.10">
    <property type="match status" value="1"/>
</dbReference>
<evidence type="ECO:0000256" key="2">
    <source>
        <dbReference type="ARBA" id="ARBA00022450"/>
    </source>
</evidence>
<dbReference type="InterPro" id="IPR016039">
    <property type="entry name" value="Thiolase-like"/>
</dbReference>
<evidence type="ECO:0000256" key="4">
    <source>
        <dbReference type="ARBA" id="ARBA00022679"/>
    </source>
</evidence>
<dbReference type="CDD" id="cd19531">
    <property type="entry name" value="LCL_NRPS-like"/>
    <property type="match status" value="1"/>
</dbReference>
<feature type="domain" description="Carrier" evidence="6">
    <location>
        <begin position="738"/>
        <end position="813"/>
    </location>
</feature>
<comment type="cofactor">
    <cofactor evidence="1">
        <name>pantetheine 4'-phosphate</name>
        <dbReference type="ChEBI" id="CHEBI:47942"/>
    </cofactor>
</comment>
<dbReference type="InterPro" id="IPR042099">
    <property type="entry name" value="ANL_N_sf"/>
</dbReference>
<dbReference type="Pfam" id="PF00550">
    <property type="entry name" value="PP-binding"/>
    <property type="match status" value="2"/>
</dbReference>
<dbReference type="PROSITE" id="PS00012">
    <property type="entry name" value="PHOSPHOPANTETHEINE"/>
    <property type="match status" value="1"/>
</dbReference>
<evidence type="ECO:0000256" key="1">
    <source>
        <dbReference type="ARBA" id="ARBA00001957"/>
    </source>
</evidence>
<dbReference type="EMBL" id="CADCTQ010000182">
    <property type="protein sequence ID" value="CAA9252220.1"/>
    <property type="molecule type" value="Genomic_DNA"/>
</dbReference>
<dbReference type="InterPro" id="IPR020806">
    <property type="entry name" value="PKS_PP-bd"/>
</dbReference>